<accession>A0A507ETX2</accession>
<dbReference type="Pfam" id="PF03876">
    <property type="entry name" value="SHS2_Rpb7-N"/>
    <property type="match status" value="1"/>
</dbReference>
<feature type="domain" description="RNA polymerase Rpb7-like N-terminal" evidence="9">
    <location>
        <begin position="14"/>
        <end position="65"/>
    </location>
</feature>
<dbReference type="GO" id="GO:0005840">
    <property type="term" value="C:ribosome"/>
    <property type="evidence" value="ECO:0007669"/>
    <property type="project" value="UniProtKB-KW"/>
</dbReference>
<feature type="region of interest" description="Disordered" evidence="8">
    <location>
        <begin position="196"/>
        <end position="215"/>
    </location>
</feature>
<dbReference type="Pfam" id="PF00935">
    <property type="entry name" value="Ribosomal_L44"/>
    <property type="match status" value="1"/>
</dbReference>
<protein>
    <submittedName>
        <fullName evidence="11">Uncharacterized protein</fullName>
    </submittedName>
</protein>
<sequence>MALQTINARIYFHLAPCFIGDHLRGVHEQLDSYLMRYIPELKGVPISYSNVHIVEDAGNVLYDSPNTHFNATCRFVLFAPTEGSILVGLVNKVSSDHIGLLVHGVFNASIAAEHVRKTEFKFSNSTKVWNRCVDGNETADSIAPGSIVKFTVVGLPTNNNMLTLTGSLTTDPYKTGLIALDSSKVPPHPTPIIAVEVPEKKSKKSSKTTDAASTDATTNSKMYFDVEAEENDAQVEDADEFVVEAVKQEKAVKEEDAPKKKKKASKKASQDETVKEEVPVKDEVVPVKEEGKPKKRKADSVKSESESDKKEKKVKKVKAKTAEMVFACKKCKKVFRKDLETFDESDEYCPNCDNHFIIDAKTPQMAIGVEGDDPRLNRDYREKQKQFIEQDLMNRPSPSTPPQTPPSQQSNLMRMPIQWSVNIPKTRNTYCKGKTCKKHTPHKVTQYKAGKASLFAQGKRRYDRKQSGYGGQTKPIFHKKAKTTKKIVLRLECNVCKYKHQLPIKRCKHFELGGDKKTKGAALQF</sequence>
<organism evidence="11 12">
    <name type="scientific">Chytriomyces confervae</name>
    <dbReference type="NCBI Taxonomy" id="246404"/>
    <lineage>
        <taxon>Eukaryota</taxon>
        <taxon>Fungi</taxon>
        <taxon>Fungi incertae sedis</taxon>
        <taxon>Chytridiomycota</taxon>
        <taxon>Chytridiomycota incertae sedis</taxon>
        <taxon>Chytridiomycetes</taxon>
        <taxon>Chytridiales</taxon>
        <taxon>Chytriomycetaceae</taxon>
        <taxon>Chytriomyces</taxon>
    </lineage>
</organism>
<keyword evidence="12" id="KW-1185">Reference proteome</keyword>
<evidence type="ECO:0000256" key="4">
    <source>
        <dbReference type="ARBA" id="ARBA00022980"/>
    </source>
</evidence>
<gene>
    <name evidence="11" type="ORF">CcCBS67573_g07532</name>
</gene>
<evidence type="ECO:0000256" key="2">
    <source>
        <dbReference type="ARBA" id="ARBA00022478"/>
    </source>
</evidence>
<comment type="caution">
    <text evidence="11">The sequence shown here is derived from an EMBL/GenBank/DDBJ whole genome shotgun (WGS) entry which is preliminary data.</text>
</comment>
<dbReference type="InterPro" id="IPR036898">
    <property type="entry name" value="RNA_pol_Rpb7-like_N_sf"/>
</dbReference>
<evidence type="ECO:0000259" key="9">
    <source>
        <dbReference type="Pfam" id="PF03876"/>
    </source>
</evidence>
<dbReference type="Gene3D" id="2.40.50.1060">
    <property type="match status" value="1"/>
</dbReference>
<evidence type="ECO:0000256" key="6">
    <source>
        <dbReference type="ARBA" id="ARBA00023274"/>
    </source>
</evidence>
<evidence type="ECO:0000259" key="10">
    <source>
        <dbReference type="Pfam" id="PF17875"/>
    </source>
</evidence>
<dbReference type="AlphaFoldDB" id="A0A507ETX2"/>
<evidence type="ECO:0000256" key="7">
    <source>
        <dbReference type="RuleBase" id="RU000666"/>
    </source>
</evidence>
<dbReference type="GO" id="GO:1990904">
    <property type="term" value="C:ribonucleoprotein complex"/>
    <property type="evidence" value="ECO:0007669"/>
    <property type="project" value="UniProtKB-KW"/>
</dbReference>
<dbReference type="Gene3D" id="3.10.450.80">
    <property type="match status" value="1"/>
</dbReference>
<dbReference type="PROSITE" id="PS01172">
    <property type="entry name" value="RIBOSOMAL_L44E"/>
    <property type="match status" value="1"/>
</dbReference>
<dbReference type="OrthoDB" id="10250504at2759"/>
<dbReference type="InterPro" id="IPR005576">
    <property type="entry name" value="Rpb7-like_N"/>
</dbReference>
<feature type="compositionally biased region" description="Basic and acidic residues" evidence="8">
    <location>
        <begin position="268"/>
        <end position="311"/>
    </location>
</feature>
<evidence type="ECO:0000256" key="3">
    <source>
        <dbReference type="ARBA" id="ARBA00022553"/>
    </source>
</evidence>
<dbReference type="Proteomes" id="UP000320333">
    <property type="component" value="Unassembled WGS sequence"/>
</dbReference>
<keyword evidence="3" id="KW-0597">Phosphoprotein</keyword>
<dbReference type="InterPro" id="IPR000552">
    <property type="entry name" value="Ribosomal_eL44"/>
</dbReference>
<dbReference type="FunFam" id="3.10.450.80:FF:000001">
    <property type="entry name" value="60S ribosomal protein L44"/>
    <property type="match status" value="1"/>
</dbReference>
<keyword evidence="6 7" id="KW-0687">Ribonucleoprotein</keyword>
<dbReference type="GO" id="GO:0000428">
    <property type="term" value="C:DNA-directed RNA polymerase complex"/>
    <property type="evidence" value="ECO:0007669"/>
    <property type="project" value="UniProtKB-KW"/>
</dbReference>
<dbReference type="Gene3D" id="3.30.1490.120">
    <property type="entry name" value="RNA polymerase Rpb7-like, N-terminal domain"/>
    <property type="match status" value="1"/>
</dbReference>
<feature type="domain" description="RPA43 OB" evidence="10">
    <location>
        <begin position="80"/>
        <end position="123"/>
    </location>
</feature>
<feature type="region of interest" description="Disordered" evidence="8">
    <location>
        <begin position="390"/>
        <end position="411"/>
    </location>
</feature>
<reference evidence="11 12" key="1">
    <citation type="journal article" date="2019" name="Sci. Rep.">
        <title>Comparative genomics of chytrid fungi reveal insights into the obligate biotrophic and pathogenic lifestyle of Synchytrium endobioticum.</title>
        <authorList>
            <person name="van de Vossenberg B.T.L.H."/>
            <person name="Warris S."/>
            <person name="Nguyen H.D.T."/>
            <person name="van Gent-Pelzer M.P.E."/>
            <person name="Joly D.L."/>
            <person name="van de Geest H.C."/>
            <person name="Bonants P.J.M."/>
            <person name="Smith D.S."/>
            <person name="Levesque C.A."/>
            <person name="van der Lee T.A.J."/>
        </authorList>
    </citation>
    <scope>NUCLEOTIDE SEQUENCE [LARGE SCALE GENOMIC DNA]</scope>
    <source>
        <strain evidence="11 12">CBS 675.73</strain>
    </source>
</reference>
<evidence type="ECO:0000256" key="1">
    <source>
        <dbReference type="ARBA" id="ARBA00009364"/>
    </source>
</evidence>
<keyword evidence="2" id="KW-0240">DNA-directed RNA polymerase</keyword>
<dbReference type="GO" id="GO:0006351">
    <property type="term" value="P:DNA-templated transcription"/>
    <property type="evidence" value="ECO:0007669"/>
    <property type="project" value="InterPro"/>
</dbReference>
<evidence type="ECO:0000313" key="12">
    <source>
        <dbReference type="Proteomes" id="UP000320333"/>
    </source>
</evidence>
<dbReference type="InterPro" id="IPR053708">
    <property type="entry name" value="Ribosomal_LSU_eL42"/>
</dbReference>
<dbReference type="GO" id="GO:0003735">
    <property type="term" value="F:structural constituent of ribosome"/>
    <property type="evidence" value="ECO:0007669"/>
    <property type="project" value="InterPro"/>
</dbReference>
<proteinExistence type="inferred from homology"/>
<dbReference type="InterPro" id="IPR041178">
    <property type="entry name" value="RPA43_OB"/>
</dbReference>
<comment type="similarity">
    <text evidence="1 7">Belongs to the eukaryotic ribosomal protein eL42 family.</text>
</comment>
<keyword evidence="5" id="KW-0804">Transcription</keyword>
<evidence type="ECO:0000256" key="8">
    <source>
        <dbReference type="SAM" id="MobiDB-lite"/>
    </source>
</evidence>
<name>A0A507ETX2_9FUNG</name>
<evidence type="ECO:0000256" key="5">
    <source>
        <dbReference type="ARBA" id="ARBA00023163"/>
    </source>
</evidence>
<dbReference type="GO" id="GO:0006412">
    <property type="term" value="P:translation"/>
    <property type="evidence" value="ECO:0007669"/>
    <property type="project" value="InterPro"/>
</dbReference>
<evidence type="ECO:0000313" key="11">
    <source>
        <dbReference type="EMBL" id="TPX67304.1"/>
    </source>
</evidence>
<dbReference type="PANTHER" id="PTHR10369">
    <property type="entry name" value="60S RIBOSOMAL PROTEIN L36A/L44"/>
    <property type="match status" value="1"/>
</dbReference>
<dbReference type="InterPro" id="IPR011332">
    <property type="entry name" value="Ribosomal_zn-bd"/>
</dbReference>
<keyword evidence="4 7" id="KW-0689">Ribosomal protein</keyword>
<feature type="region of interest" description="Disordered" evidence="8">
    <location>
        <begin position="250"/>
        <end position="316"/>
    </location>
</feature>
<dbReference type="STRING" id="246404.A0A507ETX2"/>
<dbReference type="EMBL" id="QEAP01000402">
    <property type="protein sequence ID" value="TPX67304.1"/>
    <property type="molecule type" value="Genomic_DNA"/>
</dbReference>
<dbReference type="Pfam" id="PF17875">
    <property type="entry name" value="RPA43_OB"/>
    <property type="match status" value="1"/>
</dbReference>
<dbReference type="SUPFAM" id="SSF57829">
    <property type="entry name" value="Zn-binding ribosomal proteins"/>
    <property type="match status" value="1"/>
</dbReference>